<reference evidence="2" key="2">
    <citation type="submission" date="2020-06" db="EMBL/GenBank/DDBJ databases">
        <authorList>
            <person name="Sheffer M."/>
        </authorList>
    </citation>
    <scope>NUCLEOTIDE SEQUENCE</scope>
</reference>
<evidence type="ECO:0000313" key="3">
    <source>
        <dbReference type="Proteomes" id="UP000807504"/>
    </source>
</evidence>
<comment type="caution">
    <text evidence="2">The sequence shown here is derived from an EMBL/GenBank/DDBJ whole genome shotgun (WGS) entry which is preliminary data.</text>
</comment>
<dbReference type="Proteomes" id="UP000807504">
    <property type="component" value="Unassembled WGS sequence"/>
</dbReference>
<dbReference type="EMBL" id="JABXBU010000015">
    <property type="protein sequence ID" value="KAF8787130.1"/>
    <property type="molecule type" value="Genomic_DNA"/>
</dbReference>
<organism evidence="2 3">
    <name type="scientific">Argiope bruennichi</name>
    <name type="common">Wasp spider</name>
    <name type="synonym">Aranea bruennichi</name>
    <dbReference type="NCBI Taxonomy" id="94029"/>
    <lineage>
        <taxon>Eukaryota</taxon>
        <taxon>Metazoa</taxon>
        <taxon>Ecdysozoa</taxon>
        <taxon>Arthropoda</taxon>
        <taxon>Chelicerata</taxon>
        <taxon>Arachnida</taxon>
        <taxon>Araneae</taxon>
        <taxon>Araneomorphae</taxon>
        <taxon>Entelegynae</taxon>
        <taxon>Araneoidea</taxon>
        <taxon>Araneidae</taxon>
        <taxon>Argiope</taxon>
    </lineage>
</organism>
<evidence type="ECO:0000313" key="2">
    <source>
        <dbReference type="EMBL" id="KAF8787130.1"/>
    </source>
</evidence>
<feature type="signal peptide" evidence="1">
    <location>
        <begin position="1"/>
        <end position="25"/>
    </location>
</feature>
<protein>
    <submittedName>
        <fullName evidence="2">Uncharacterized protein</fullName>
    </submittedName>
</protein>
<evidence type="ECO:0000256" key="1">
    <source>
        <dbReference type="SAM" id="SignalP"/>
    </source>
</evidence>
<sequence length="158" mass="17806">MGFALRKLVAVIVFCISINVLVCFGRRNTGKNSGSEALYECIQAQMCKCNKPERFGGCYEHLTEKSQEWFVDQLNTCNLVEFEYGKIIEGLQNICSHDSSKLKTCFDENNSKLMQRYKEVAMGMHGPEENPAFEKARTCLEAILAFCQSSPDMCMSVG</sequence>
<name>A0A8T0FCT7_ARGBR</name>
<dbReference type="AlphaFoldDB" id="A0A8T0FCT7"/>
<keyword evidence="3" id="KW-1185">Reference proteome</keyword>
<accession>A0A8T0FCT7</accession>
<reference evidence="2" key="1">
    <citation type="journal article" date="2020" name="bioRxiv">
        <title>Chromosome-level reference genome of the European wasp spider Argiope bruennichi: a resource for studies on range expansion and evolutionary adaptation.</title>
        <authorList>
            <person name="Sheffer M.M."/>
            <person name="Hoppe A."/>
            <person name="Krehenwinkel H."/>
            <person name="Uhl G."/>
            <person name="Kuss A.W."/>
            <person name="Jensen L."/>
            <person name="Jensen C."/>
            <person name="Gillespie R.G."/>
            <person name="Hoff K.J."/>
            <person name="Prost S."/>
        </authorList>
    </citation>
    <scope>NUCLEOTIDE SEQUENCE</scope>
</reference>
<dbReference type="OrthoDB" id="6447043at2759"/>
<gene>
    <name evidence="2" type="ORF">HNY73_008758</name>
</gene>
<feature type="chain" id="PRO_5035866715" evidence="1">
    <location>
        <begin position="26"/>
        <end position="158"/>
    </location>
</feature>
<proteinExistence type="predicted"/>
<keyword evidence="1" id="KW-0732">Signal</keyword>